<reference evidence="1" key="1">
    <citation type="submission" date="2017-07" db="EMBL/GenBank/DDBJ databases">
        <title>Taro Niue Genome Assembly and Annotation.</title>
        <authorList>
            <person name="Atibalentja N."/>
            <person name="Keating K."/>
            <person name="Fields C.J."/>
        </authorList>
    </citation>
    <scope>NUCLEOTIDE SEQUENCE</scope>
    <source>
        <strain evidence="1">Niue_2</strain>
        <tissue evidence="1">Leaf</tissue>
    </source>
</reference>
<organism evidence="1 2">
    <name type="scientific">Colocasia esculenta</name>
    <name type="common">Wild taro</name>
    <name type="synonym">Arum esculentum</name>
    <dbReference type="NCBI Taxonomy" id="4460"/>
    <lineage>
        <taxon>Eukaryota</taxon>
        <taxon>Viridiplantae</taxon>
        <taxon>Streptophyta</taxon>
        <taxon>Embryophyta</taxon>
        <taxon>Tracheophyta</taxon>
        <taxon>Spermatophyta</taxon>
        <taxon>Magnoliopsida</taxon>
        <taxon>Liliopsida</taxon>
        <taxon>Araceae</taxon>
        <taxon>Aroideae</taxon>
        <taxon>Colocasieae</taxon>
        <taxon>Colocasia</taxon>
    </lineage>
</organism>
<feature type="non-terminal residue" evidence="1">
    <location>
        <position position="33"/>
    </location>
</feature>
<protein>
    <submittedName>
        <fullName evidence="1">Uncharacterized protein</fullName>
    </submittedName>
</protein>
<evidence type="ECO:0000313" key="1">
    <source>
        <dbReference type="EMBL" id="MQM21199.1"/>
    </source>
</evidence>
<keyword evidence="2" id="KW-1185">Reference proteome</keyword>
<dbReference type="Proteomes" id="UP000652761">
    <property type="component" value="Unassembled WGS sequence"/>
</dbReference>
<proteinExistence type="predicted"/>
<name>A0A843XNB3_COLES</name>
<sequence length="33" mass="3938">MFFEYVIQVKCVCHVSNNLHSNHICHHQNKRGN</sequence>
<dbReference type="AlphaFoldDB" id="A0A843XNB3"/>
<comment type="caution">
    <text evidence="1">The sequence shown here is derived from an EMBL/GenBank/DDBJ whole genome shotgun (WGS) entry which is preliminary data.</text>
</comment>
<accession>A0A843XNB3</accession>
<gene>
    <name evidence="1" type="ORF">Taro_054234</name>
</gene>
<dbReference type="EMBL" id="NMUH01010712">
    <property type="protein sequence ID" value="MQM21199.1"/>
    <property type="molecule type" value="Genomic_DNA"/>
</dbReference>
<evidence type="ECO:0000313" key="2">
    <source>
        <dbReference type="Proteomes" id="UP000652761"/>
    </source>
</evidence>